<name>A0A6C0ID69_9ZZZZ</name>
<protein>
    <submittedName>
        <fullName evidence="1">Uncharacterized protein</fullName>
    </submittedName>
</protein>
<proteinExistence type="predicted"/>
<evidence type="ECO:0000313" key="1">
    <source>
        <dbReference type="EMBL" id="QHT91014.1"/>
    </source>
</evidence>
<sequence length="113" mass="12827">MKATFLNCGNILIAFSTTSLCESILNTRGNDLGHSNNEKDWTICSQAPKCAKASIWRRFRDYNGMGLRKLAAFDDNLRDSPSSNRNIWVGIGLPGWFGLFQLNTIYRVNLYFI</sequence>
<dbReference type="AlphaFoldDB" id="A0A6C0ID69"/>
<accession>A0A6C0ID69</accession>
<reference evidence="1" key="1">
    <citation type="journal article" date="2020" name="Nature">
        <title>Giant virus diversity and host interactions through global metagenomics.</title>
        <authorList>
            <person name="Schulz F."/>
            <person name="Roux S."/>
            <person name="Paez-Espino D."/>
            <person name="Jungbluth S."/>
            <person name="Walsh D.A."/>
            <person name="Denef V.J."/>
            <person name="McMahon K.D."/>
            <person name="Konstantinidis K.T."/>
            <person name="Eloe-Fadrosh E.A."/>
            <person name="Kyrpides N.C."/>
            <person name="Woyke T."/>
        </authorList>
    </citation>
    <scope>NUCLEOTIDE SEQUENCE</scope>
    <source>
        <strain evidence="1">GVMAG-M-3300023184-72</strain>
    </source>
</reference>
<dbReference type="EMBL" id="MN740162">
    <property type="protein sequence ID" value="QHT91014.1"/>
    <property type="molecule type" value="Genomic_DNA"/>
</dbReference>
<organism evidence="1">
    <name type="scientific">viral metagenome</name>
    <dbReference type="NCBI Taxonomy" id="1070528"/>
    <lineage>
        <taxon>unclassified sequences</taxon>
        <taxon>metagenomes</taxon>
        <taxon>organismal metagenomes</taxon>
    </lineage>
</organism>